<dbReference type="Proteomes" id="UP000727456">
    <property type="component" value="Unassembled WGS sequence"/>
</dbReference>
<evidence type="ECO:0000313" key="3">
    <source>
        <dbReference type="Proteomes" id="UP000727456"/>
    </source>
</evidence>
<sequence length="311" mass="34360">MIRSGSLVPGTDPAAFGLPAGTALRYERPDPVLQPLLPSYAVLDSDPAVWKGPDAWVLPGWGQLWIVLTSGTVTVRTRKRQPTRLGSVVLYGNSSRAMPVTSQGGVTVVVDLSPAGWARLIDRPADDFRDQIVPLDRFWPPDRVQDLLSRLHASDRGEGVKAILDDFFLSQLPEPHRDEPALADISRWVREVDTPPVSAMVKQLGISQSALLRVANRHLGYPPKLLMRRTRFLRALTGMMMAESPPAQAGIPSGYHDVPHFLRDANEFLGTTPRRFLALPMPYLRSVLRARAMVIGAPLPLLDPADARRNR</sequence>
<dbReference type="EMBL" id="JAAOZC010000006">
    <property type="protein sequence ID" value="NIJ08798.1"/>
    <property type="molecule type" value="Genomic_DNA"/>
</dbReference>
<reference evidence="2 3" key="1">
    <citation type="submission" date="2020-03" db="EMBL/GenBank/DDBJ databases">
        <title>Genomic Encyclopedia of Type Strains, Phase III (KMG-III): the genomes of soil and plant-associated and newly described type strains.</title>
        <authorList>
            <person name="Whitman W."/>
        </authorList>
    </citation>
    <scope>NUCLEOTIDE SEQUENCE [LARGE SCALE GENOMIC DNA]</scope>
    <source>
        <strain evidence="2 3">CECT 8804</strain>
    </source>
</reference>
<dbReference type="PROSITE" id="PS01124">
    <property type="entry name" value="HTH_ARAC_FAMILY_2"/>
    <property type="match status" value="1"/>
</dbReference>
<comment type="caution">
    <text evidence="2">The sequence shown here is derived from an EMBL/GenBank/DDBJ whole genome shotgun (WGS) entry which is preliminary data.</text>
</comment>
<accession>A0ABX0TTE7</accession>
<name>A0ABX0TTE7_9SPHN</name>
<dbReference type="InterPro" id="IPR018060">
    <property type="entry name" value="HTH_AraC"/>
</dbReference>
<organism evidence="2 3">
    <name type="scientific">Sphingomonas vulcanisoli</name>
    <dbReference type="NCBI Taxonomy" id="1658060"/>
    <lineage>
        <taxon>Bacteria</taxon>
        <taxon>Pseudomonadati</taxon>
        <taxon>Pseudomonadota</taxon>
        <taxon>Alphaproteobacteria</taxon>
        <taxon>Sphingomonadales</taxon>
        <taxon>Sphingomonadaceae</taxon>
        <taxon>Sphingomonas</taxon>
    </lineage>
</organism>
<gene>
    <name evidence="2" type="ORF">FHS31_002422</name>
</gene>
<evidence type="ECO:0000259" key="1">
    <source>
        <dbReference type="PROSITE" id="PS01124"/>
    </source>
</evidence>
<feature type="domain" description="HTH araC/xylS-type" evidence="1">
    <location>
        <begin position="197"/>
        <end position="279"/>
    </location>
</feature>
<protein>
    <submittedName>
        <fullName evidence="2">AraC-like DNA-binding protein</fullName>
    </submittedName>
</protein>
<evidence type="ECO:0000313" key="2">
    <source>
        <dbReference type="EMBL" id="NIJ08798.1"/>
    </source>
</evidence>
<dbReference type="SMART" id="SM00342">
    <property type="entry name" value="HTH_ARAC"/>
    <property type="match status" value="1"/>
</dbReference>
<proteinExistence type="predicted"/>
<dbReference type="Gene3D" id="1.10.10.60">
    <property type="entry name" value="Homeodomain-like"/>
    <property type="match status" value="1"/>
</dbReference>
<keyword evidence="3" id="KW-1185">Reference proteome</keyword>
<dbReference type="RefSeq" id="WP_167073808.1">
    <property type="nucleotide sequence ID" value="NZ_JAAOZC010000006.1"/>
</dbReference>
<dbReference type="Pfam" id="PF12833">
    <property type="entry name" value="HTH_18"/>
    <property type="match status" value="1"/>
</dbReference>